<sequence length="155" mass="15699">MKNRIYPRIGAAVLAGLVAVVPVVGAVATAPSATAASQSPVFLDEYGNEVEPIAADGARSPYIQPLAEDSLTLDDDATGTGTGDLPADVLDGTTVAPGGDVDPEITPISEDVEIAQINAGPSAAPFLVAGVALMSVLSIGVVAYLLFRRRPLSQS</sequence>
<keyword evidence="2" id="KW-0812">Transmembrane</keyword>
<evidence type="ECO:0000256" key="2">
    <source>
        <dbReference type="SAM" id="Phobius"/>
    </source>
</evidence>
<protein>
    <submittedName>
        <fullName evidence="4">Uncharacterized protein</fullName>
    </submittedName>
</protein>
<feature type="signal peptide" evidence="3">
    <location>
        <begin position="1"/>
        <end position="26"/>
    </location>
</feature>
<gene>
    <name evidence="4" type="ORF">ET495_14845</name>
</gene>
<dbReference type="EMBL" id="CP035495">
    <property type="protein sequence ID" value="QAY64270.1"/>
    <property type="molecule type" value="Genomic_DNA"/>
</dbReference>
<organism evidence="4 5">
    <name type="scientific">Xylanimonas allomyrinae</name>
    <dbReference type="NCBI Taxonomy" id="2509459"/>
    <lineage>
        <taxon>Bacteria</taxon>
        <taxon>Bacillati</taxon>
        <taxon>Actinomycetota</taxon>
        <taxon>Actinomycetes</taxon>
        <taxon>Micrococcales</taxon>
        <taxon>Promicromonosporaceae</taxon>
        <taxon>Xylanimonas</taxon>
    </lineage>
</organism>
<evidence type="ECO:0000313" key="5">
    <source>
        <dbReference type="Proteomes" id="UP000291758"/>
    </source>
</evidence>
<keyword evidence="5" id="KW-1185">Reference proteome</keyword>
<keyword evidence="3" id="KW-0732">Signal</keyword>
<evidence type="ECO:0000256" key="3">
    <source>
        <dbReference type="SAM" id="SignalP"/>
    </source>
</evidence>
<feature type="region of interest" description="Disordered" evidence="1">
    <location>
        <begin position="69"/>
        <end position="101"/>
    </location>
</feature>
<proteinExistence type="predicted"/>
<dbReference type="KEGG" id="xyl:ET495_14845"/>
<feature type="chain" id="PRO_5039719345" evidence="3">
    <location>
        <begin position="27"/>
        <end position="155"/>
    </location>
</feature>
<name>A0A4P6EN04_9MICO</name>
<evidence type="ECO:0000313" key="4">
    <source>
        <dbReference type="EMBL" id="QAY64270.1"/>
    </source>
</evidence>
<reference evidence="4 5" key="1">
    <citation type="submission" date="2019-01" db="EMBL/GenBank/DDBJ databases">
        <title>Genome sequencing of strain 2JSPR-7.</title>
        <authorList>
            <person name="Heo J."/>
            <person name="Kim S.-J."/>
            <person name="Kim J.-S."/>
            <person name="Hong S.-B."/>
            <person name="Kwon S.-W."/>
        </authorList>
    </citation>
    <scope>NUCLEOTIDE SEQUENCE [LARGE SCALE GENOMIC DNA]</scope>
    <source>
        <strain evidence="4 5">2JSPR-7</strain>
    </source>
</reference>
<feature type="transmembrane region" description="Helical" evidence="2">
    <location>
        <begin position="126"/>
        <end position="147"/>
    </location>
</feature>
<dbReference type="AlphaFoldDB" id="A0A4P6EN04"/>
<keyword evidence="2" id="KW-0472">Membrane</keyword>
<dbReference type="Proteomes" id="UP000291758">
    <property type="component" value="Chromosome"/>
</dbReference>
<keyword evidence="2" id="KW-1133">Transmembrane helix</keyword>
<accession>A0A4P6EN04</accession>
<dbReference type="OrthoDB" id="9855411at2"/>
<evidence type="ECO:0000256" key="1">
    <source>
        <dbReference type="SAM" id="MobiDB-lite"/>
    </source>
</evidence>